<dbReference type="Gene3D" id="2.130.10.10">
    <property type="entry name" value="YVTN repeat-like/Quinoprotein amine dehydrogenase"/>
    <property type="match status" value="1"/>
</dbReference>
<dbReference type="GO" id="GO:0031145">
    <property type="term" value="P:anaphase-promoting complex-dependent catabolic process"/>
    <property type="evidence" value="ECO:0007669"/>
    <property type="project" value="TreeGrafter"/>
</dbReference>
<feature type="compositionally biased region" description="Low complexity" evidence="4">
    <location>
        <begin position="103"/>
        <end position="136"/>
    </location>
</feature>
<evidence type="ECO:0000256" key="4">
    <source>
        <dbReference type="SAM" id="MobiDB-lite"/>
    </source>
</evidence>
<dbReference type="STRING" id="181874.A0A409WZK4"/>
<feature type="compositionally biased region" description="Low complexity" evidence="4">
    <location>
        <begin position="26"/>
        <end position="60"/>
    </location>
</feature>
<feature type="region of interest" description="Disordered" evidence="4">
    <location>
        <begin position="1"/>
        <end position="209"/>
    </location>
</feature>
<feature type="region of interest" description="Disordered" evidence="4">
    <location>
        <begin position="311"/>
        <end position="364"/>
    </location>
</feature>
<dbReference type="OrthoDB" id="10263272at2759"/>
<dbReference type="InterPro" id="IPR015943">
    <property type="entry name" value="WD40/YVTN_repeat-like_dom_sf"/>
</dbReference>
<evidence type="ECO:0000256" key="3">
    <source>
        <dbReference type="ARBA" id="ARBA00023306"/>
    </source>
</evidence>
<evidence type="ECO:0000256" key="1">
    <source>
        <dbReference type="ARBA" id="ARBA00022574"/>
    </source>
</evidence>
<dbReference type="InterPro" id="IPR036322">
    <property type="entry name" value="WD40_repeat_dom_sf"/>
</dbReference>
<dbReference type="PANTHER" id="PTHR19918:SF1">
    <property type="entry name" value="FIZZY-RELATED PROTEIN HOMOLOG"/>
    <property type="match status" value="1"/>
</dbReference>
<dbReference type="Proteomes" id="UP000284842">
    <property type="component" value="Unassembled WGS sequence"/>
</dbReference>
<feature type="compositionally biased region" description="Low complexity" evidence="4">
    <location>
        <begin position="176"/>
        <end position="198"/>
    </location>
</feature>
<dbReference type="PANTHER" id="PTHR19918">
    <property type="entry name" value="CELL DIVISION CYCLE 20 CDC20 FIZZY -RELATED"/>
    <property type="match status" value="1"/>
</dbReference>
<dbReference type="InterPro" id="IPR033010">
    <property type="entry name" value="Cdc20/Fizzy"/>
</dbReference>
<dbReference type="InParanoid" id="A0A409WZK4"/>
<proteinExistence type="predicted"/>
<evidence type="ECO:0000313" key="5">
    <source>
        <dbReference type="EMBL" id="PPQ83891.1"/>
    </source>
</evidence>
<gene>
    <name evidence="5" type="ORF">CVT24_006446</name>
</gene>
<protein>
    <submittedName>
        <fullName evidence="5">Uncharacterized protein</fullName>
    </submittedName>
</protein>
<keyword evidence="6" id="KW-1185">Reference proteome</keyword>
<accession>A0A409WZK4</accession>
<keyword evidence="2" id="KW-0677">Repeat</keyword>
<dbReference type="GO" id="GO:0010997">
    <property type="term" value="F:anaphase-promoting complex binding"/>
    <property type="evidence" value="ECO:0007669"/>
    <property type="project" value="InterPro"/>
</dbReference>
<dbReference type="EMBL" id="NHTK01004966">
    <property type="protein sequence ID" value="PPQ83891.1"/>
    <property type="molecule type" value="Genomic_DNA"/>
</dbReference>
<dbReference type="GO" id="GO:1905786">
    <property type="term" value="P:positive regulation of anaphase-promoting complex-dependent catabolic process"/>
    <property type="evidence" value="ECO:0007669"/>
    <property type="project" value="TreeGrafter"/>
</dbReference>
<reference evidence="5 6" key="1">
    <citation type="journal article" date="2018" name="Evol. Lett.">
        <title>Horizontal gene cluster transfer increased hallucinogenic mushroom diversity.</title>
        <authorList>
            <person name="Reynolds H.T."/>
            <person name="Vijayakumar V."/>
            <person name="Gluck-Thaler E."/>
            <person name="Korotkin H.B."/>
            <person name="Matheny P.B."/>
            <person name="Slot J.C."/>
        </authorList>
    </citation>
    <scope>NUCLEOTIDE SEQUENCE [LARGE SCALE GENOMIC DNA]</scope>
    <source>
        <strain evidence="5 6">2629</strain>
    </source>
</reference>
<comment type="caution">
    <text evidence="5">The sequence shown here is derived from an EMBL/GenBank/DDBJ whole genome shotgun (WGS) entry which is preliminary data.</text>
</comment>
<evidence type="ECO:0000256" key="2">
    <source>
        <dbReference type="ARBA" id="ARBA00022737"/>
    </source>
</evidence>
<sequence length="502" mass="51100">MSGLKNSPFAKRLRSSRTDTDDSDRGIGSSSTANPLPAAFASLLASSSKSASGSDSTGLGSASGSGSGSNTASASGSGSNTASASASGSTPTPRSKFPLAQNSTHTFTHNATASSSSSATTSSSHSHTRSGSSSMSNPFVGSSVNTTPGTPGREGVGGGGVLGSGGGLGGGGGILGSPTRGKTSVSYGYTGASGAATGAGAGEDSPRRKSGFGVGAYGGYANGSGSGIVGAGGGGGPFSESPKRASKNRAYGDRFVPSKDVVGDMRTAYYLKEEVGGSLGKGRVIPSESDALKEEANLLFNSILHTEVNPPISPRRPISPSRGSGGVVGGATMPSTPNRRRIFDFSTPNRKDANTTPSRRLDLPTDEAYSMSPIRKESRQLLESPRNTLRNVSKTPYRVLDAPELADDFYLNLVDWSSTNVLGVGLGSCVYLWTAHNAVVSKLCDLAGSGDVVSSVSWVQRGTTLAVGTLAGRMHIYDASTLQLQRTYQHAHHQRIGAIAWN</sequence>
<feature type="compositionally biased region" description="Low complexity" evidence="4">
    <location>
        <begin position="68"/>
        <end position="90"/>
    </location>
</feature>
<dbReference type="GO" id="GO:0005680">
    <property type="term" value="C:anaphase-promoting complex"/>
    <property type="evidence" value="ECO:0007669"/>
    <property type="project" value="TreeGrafter"/>
</dbReference>
<dbReference type="SUPFAM" id="SSF50978">
    <property type="entry name" value="WD40 repeat-like"/>
    <property type="match status" value="1"/>
</dbReference>
<name>A0A409WZK4_9AGAR</name>
<feature type="compositionally biased region" description="Basic and acidic residues" evidence="4">
    <location>
        <begin position="349"/>
        <end position="363"/>
    </location>
</feature>
<keyword evidence="1" id="KW-0853">WD repeat</keyword>
<feature type="compositionally biased region" description="Basic and acidic residues" evidence="4">
    <location>
        <begin position="16"/>
        <end position="25"/>
    </location>
</feature>
<feature type="compositionally biased region" description="Gly residues" evidence="4">
    <location>
        <begin position="152"/>
        <end position="175"/>
    </location>
</feature>
<evidence type="ECO:0000313" key="6">
    <source>
        <dbReference type="Proteomes" id="UP000284842"/>
    </source>
</evidence>
<feature type="compositionally biased region" description="Polar residues" evidence="4">
    <location>
        <begin position="137"/>
        <end position="148"/>
    </location>
</feature>
<dbReference type="AlphaFoldDB" id="A0A409WZK4"/>
<organism evidence="5 6">
    <name type="scientific">Panaeolus cyanescens</name>
    <dbReference type="NCBI Taxonomy" id="181874"/>
    <lineage>
        <taxon>Eukaryota</taxon>
        <taxon>Fungi</taxon>
        <taxon>Dikarya</taxon>
        <taxon>Basidiomycota</taxon>
        <taxon>Agaricomycotina</taxon>
        <taxon>Agaricomycetes</taxon>
        <taxon>Agaricomycetidae</taxon>
        <taxon>Agaricales</taxon>
        <taxon>Agaricineae</taxon>
        <taxon>Galeropsidaceae</taxon>
        <taxon>Panaeolus</taxon>
    </lineage>
</organism>
<dbReference type="GO" id="GO:1990757">
    <property type="term" value="F:ubiquitin ligase activator activity"/>
    <property type="evidence" value="ECO:0007669"/>
    <property type="project" value="TreeGrafter"/>
</dbReference>
<keyword evidence="3" id="KW-0131">Cell cycle</keyword>
<feature type="non-terminal residue" evidence="5">
    <location>
        <position position="502"/>
    </location>
</feature>